<dbReference type="OrthoDB" id="2711642at2759"/>
<dbReference type="HOGENOM" id="CLU_036516_2_1_1"/>
<dbReference type="Proteomes" id="UP000054217">
    <property type="component" value="Unassembled WGS sequence"/>
</dbReference>
<reference evidence="3" key="2">
    <citation type="submission" date="2015-01" db="EMBL/GenBank/DDBJ databases">
        <title>Evolutionary Origins and Diversification of the Mycorrhizal Mutualists.</title>
        <authorList>
            <consortium name="DOE Joint Genome Institute"/>
            <consortium name="Mycorrhizal Genomics Consortium"/>
            <person name="Kohler A."/>
            <person name="Kuo A."/>
            <person name="Nagy L.G."/>
            <person name="Floudas D."/>
            <person name="Copeland A."/>
            <person name="Barry K.W."/>
            <person name="Cichocki N."/>
            <person name="Veneault-Fourrey C."/>
            <person name="LaButti K."/>
            <person name="Lindquist E.A."/>
            <person name="Lipzen A."/>
            <person name="Lundell T."/>
            <person name="Morin E."/>
            <person name="Murat C."/>
            <person name="Riley R."/>
            <person name="Ohm R."/>
            <person name="Sun H."/>
            <person name="Tunlid A."/>
            <person name="Henrissat B."/>
            <person name="Grigoriev I.V."/>
            <person name="Hibbett D.S."/>
            <person name="Martin F."/>
        </authorList>
    </citation>
    <scope>NUCLEOTIDE SEQUENCE [LARGE SCALE GENOMIC DNA]</scope>
    <source>
        <strain evidence="3">Marx 270</strain>
    </source>
</reference>
<evidence type="ECO:0000313" key="2">
    <source>
        <dbReference type="EMBL" id="KIO09007.1"/>
    </source>
</evidence>
<protein>
    <submittedName>
        <fullName evidence="2">Uncharacterized protein</fullName>
    </submittedName>
</protein>
<dbReference type="STRING" id="870435.A0A0C3KHD2"/>
<feature type="compositionally biased region" description="Low complexity" evidence="1">
    <location>
        <begin position="47"/>
        <end position="58"/>
    </location>
</feature>
<evidence type="ECO:0000256" key="1">
    <source>
        <dbReference type="SAM" id="MobiDB-lite"/>
    </source>
</evidence>
<organism evidence="2 3">
    <name type="scientific">Pisolithus tinctorius Marx 270</name>
    <dbReference type="NCBI Taxonomy" id="870435"/>
    <lineage>
        <taxon>Eukaryota</taxon>
        <taxon>Fungi</taxon>
        <taxon>Dikarya</taxon>
        <taxon>Basidiomycota</taxon>
        <taxon>Agaricomycotina</taxon>
        <taxon>Agaricomycetes</taxon>
        <taxon>Agaricomycetidae</taxon>
        <taxon>Boletales</taxon>
        <taxon>Sclerodermatineae</taxon>
        <taxon>Pisolithaceae</taxon>
        <taxon>Pisolithus</taxon>
    </lineage>
</organism>
<gene>
    <name evidence="2" type="ORF">M404DRAFT_22235</name>
</gene>
<dbReference type="EMBL" id="KN831955">
    <property type="protein sequence ID" value="KIO09007.1"/>
    <property type="molecule type" value="Genomic_DNA"/>
</dbReference>
<keyword evidence="3" id="KW-1185">Reference proteome</keyword>
<accession>A0A0C3KHD2</accession>
<reference evidence="2 3" key="1">
    <citation type="submission" date="2014-04" db="EMBL/GenBank/DDBJ databases">
        <authorList>
            <consortium name="DOE Joint Genome Institute"/>
            <person name="Kuo A."/>
            <person name="Kohler A."/>
            <person name="Costa M.D."/>
            <person name="Nagy L.G."/>
            <person name="Floudas D."/>
            <person name="Copeland A."/>
            <person name="Barry K.W."/>
            <person name="Cichocki N."/>
            <person name="Veneault-Fourrey C."/>
            <person name="LaButti K."/>
            <person name="Lindquist E.A."/>
            <person name="Lipzen A."/>
            <person name="Lundell T."/>
            <person name="Morin E."/>
            <person name="Murat C."/>
            <person name="Sun H."/>
            <person name="Tunlid A."/>
            <person name="Henrissat B."/>
            <person name="Grigoriev I.V."/>
            <person name="Hibbett D.S."/>
            <person name="Martin F."/>
            <person name="Nordberg H.P."/>
            <person name="Cantor M.N."/>
            <person name="Hua S.X."/>
        </authorList>
    </citation>
    <scope>NUCLEOTIDE SEQUENCE [LARGE SCALE GENOMIC DNA]</scope>
    <source>
        <strain evidence="2 3">Marx 270</strain>
    </source>
</reference>
<evidence type="ECO:0000313" key="3">
    <source>
        <dbReference type="Proteomes" id="UP000054217"/>
    </source>
</evidence>
<feature type="compositionally biased region" description="Basic and acidic residues" evidence="1">
    <location>
        <begin position="104"/>
        <end position="116"/>
    </location>
</feature>
<name>A0A0C3KHD2_PISTI</name>
<sequence>MDSPRSVNTENDYANLVGESLYDPTTDRDKLLVPPIACYRNSPPPSTTSSFPESDTSSLVSQWEVPTPVAHPLRPRPQQGFSIRRVPIPKARVPPGRDSNQQGKGKDKEKPHHDTNQRTATPGPTNAPIPSNLCPASPVSSRNAALDLLASVALARDDEPRLPISASDYLDVTRALDIFNKGDNIDGCTPEQVEYFGVLSEIYRAADLSGTTPLAEVIMTSMLEKGYVDVLEAVTGGAYHHLRDQQVGEFLALTASRLLKWIKPKENLVIPEMKPEVDKEVRWDLPLEFMDNATVFKEVAKRLRMGRSESGWENFLTNASWAGLDKEYHNAVHATGSIPVTPFIPVPVDQLQFYLGGRAKVPEGHPLYKFACYQCRYMGHWSCHNGQGSRWTQVSKEPLSPPTPLPVAAHTRSCRPLRNLSANACASSSRV</sequence>
<feature type="region of interest" description="Disordered" evidence="1">
    <location>
        <begin position="1"/>
        <end position="136"/>
    </location>
</feature>
<feature type="compositionally biased region" description="Polar residues" evidence="1">
    <location>
        <begin position="1"/>
        <end position="12"/>
    </location>
</feature>
<dbReference type="AlphaFoldDB" id="A0A0C3KHD2"/>
<dbReference type="InParanoid" id="A0A0C3KHD2"/>
<proteinExistence type="predicted"/>